<comment type="caution">
    <text evidence="1">The sequence shown here is derived from an EMBL/GenBank/DDBJ whole genome shotgun (WGS) entry which is preliminary data.</text>
</comment>
<evidence type="ECO:0000313" key="1">
    <source>
        <dbReference type="EMBL" id="KAK6779635.1"/>
    </source>
</evidence>
<dbReference type="EMBL" id="JBANQN010000009">
    <property type="protein sequence ID" value="KAK6779635.1"/>
    <property type="molecule type" value="Genomic_DNA"/>
</dbReference>
<protein>
    <recommendedName>
        <fullName evidence="3">Reverse transcriptase</fullName>
    </recommendedName>
</protein>
<evidence type="ECO:0000313" key="2">
    <source>
        <dbReference type="Proteomes" id="UP001371456"/>
    </source>
</evidence>
<evidence type="ECO:0008006" key="3">
    <source>
        <dbReference type="Google" id="ProtNLM"/>
    </source>
</evidence>
<dbReference type="AlphaFoldDB" id="A0AAN8Y4P3"/>
<proteinExistence type="predicted"/>
<keyword evidence="2" id="KW-1185">Reference proteome</keyword>
<organism evidence="1 2">
    <name type="scientific">Solanum bulbocastanum</name>
    <name type="common">Wild potato</name>
    <dbReference type="NCBI Taxonomy" id="147425"/>
    <lineage>
        <taxon>Eukaryota</taxon>
        <taxon>Viridiplantae</taxon>
        <taxon>Streptophyta</taxon>
        <taxon>Embryophyta</taxon>
        <taxon>Tracheophyta</taxon>
        <taxon>Spermatophyta</taxon>
        <taxon>Magnoliopsida</taxon>
        <taxon>eudicotyledons</taxon>
        <taxon>Gunneridae</taxon>
        <taxon>Pentapetalae</taxon>
        <taxon>asterids</taxon>
        <taxon>lamiids</taxon>
        <taxon>Solanales</taxon>
        <taxon>Solanaceae</taxon>
        <taxon>Solanoideae</taxon>
        <taxon>Solaneae</taxon>
        <taxon>Solanum</taxon>
    </lineage>
</organism>
<reference evidence="1 2" key="1">
    <citation type="submission" date="2024-02" db="EMBL/GenBank/DDBJ databases">
        <title>de novo genome assembly of Solanum bulbocastanum strain 11H21.</title>
        <authorList>
            <person name="Hosaka A.J."/>
        </authorList>
    </citation>
    <scope>NUCLEOTIDE SEQUENCE [LARGE SCALE GENOMIC DNA]</scope>
    <source>
        <tissue evidence="1">Young leaves</tissue>
    </source>
</reference>
<sequence>MNPILDNIEEKITANQNGSLIRLFTIDDVKEVILSMHSDKAPVCKMLANRMKSCLDDCVAEAKSAFIPGSFILDNVMISFEVNHYLIHKTHGKTGFVTLKTDMSKAYDR</sequence>
<name>A0AAN8Y4P3_SOLBU</name>
<dbReference type="Proteomes" id="UP001371456">
    <property type="component" value="Unassembled WGS sequence"/>
</dbReference>
<accession>A0AAN8Y4P3</accession>
<gene>
    <name evidence="1" type="ORF">RDI58_021819</name>
</gene>